<dbReference type="Pfam" id="PF17917">
    <property type="entry name" value="RT_RNaseH"/>
    <property type="match status" value="1"/>
</dbReference>
<accession>A0A8B6CQB7</accession>
<evidence type="ECO:0000313" key="12">
    <source>
        <dbReference type="Proteomes" id="UP000596742"/>
    </source>
</evidence>
<evidence type="ECO:0000256" key="5">
    <source>
        <dbReference type="ARBA" id="ARBA00022759"/>
    </source>
</evidence>
<keyword evidence="12" id="KW-1185">Reference proteome</keyword>
<feature type="region of interest" description="Disordered" evidence="8">
    <location>
        <begin position="265"/>
        <end position="322"/>
    </location>
</feature>
<keyword evidence="6" id="KW-0378">Hydrolase</keyword>
<dbReference type="InterPro" id="IPR050951">
    <property type="entry name" value="Retrovirus_Pol_polyprotein"/>
</dbReference>
<feature type="domain" description="Reverse transcriptase RNase H-like" evidence="10">
    <location>
        <begin position="542"/>
        <end position="645"/>
    </location>
</feature>
<evidence type="ECO:0000259" key="10">
    <source>
        <dbReference type="Pfam" id="PF17917"/>
    </source>
</evidence>
<comment type="caution">
    <text evidence="11">The sequence shown here is derived from an EMBL/GenBank/DDBJ whole genome shotgun (WGS) entry which is preliminary data.</text>
</comment>
<dbReference type="Gene3D" id="3.30.70.270">
    <property type="match status" value="1"/>
</dbReference>
<evidence type="ECO:0000256" key="1">
    <source>
        <dbReference type="ARBA" id="ARBA00012493"/>
    </source>
</evidence>
<dbReference type="AlphaFoldDB" id="A0A8B6CQB7"/>
<evidence type="ECO:0000256" key="4">
    <source>
        <dbReference type="ARBA" id="ARBA00022722"/>
    </source>
</evidence>
<dbReference type="FunFam" id="3.10.20.370:FF:000001">
    <property type="entry name" value="Retrovirus-related Pol polyprotein from transposon 17.6-like protein"/>
    <property type="match status" value="1"/>
</dbReference>
<gene>
    <name evidence="11" type="ORF">MGAL_10B069672</name>
</gene>
<dbReference type="InterPro" id="IPR041373">
    <property type="entry name" value="RT_RNaseH"/>
</dbReference>
<keyword evidence="2" id="KW-0808">Transferase</keyword>
<dbReference type="Gene3D" id="2.40.70.10">
    <property type="entry name" value="Acid Proteases"/>
    <property type="match status" value="1"/>
</dbReference>
<dbReference type="EC" id="2.7.7.49" evidence="1"/>
<dbReference type="PANTHER" id="PTHR37984">
    <property type="entry name" value="PROTEIN CBG26694"/>
    <property type="match status" value="1"/>
</dbReference>
<dbReference type="SUPFAM" id="SSF50630">
    <property type="entry name" value="Acid proteases"/>
    <property type="match status" value="1"/>
</dbReference>
<dbReference type="InterPro" id="IPR018061">
    <property type="entry name" value="Retropepsins"/>
</dbReference>
<reference evidence="11" key="1">
    <citation type="submission" date="2018-11" db="EMBL/GenBank/DDBJ databases">
        <authorList>
            <person name="Alioto T."/>
            <person name="Alioto T."/>
        </authorList>
    </citation>
    <scope>NUCLEOTIDE SEQUENCE</scope>
</reference>
<dbReference type="GO" id="GO:0003964">
    <property type="term" value="F:RNA-directed DNA polymerase activity"/>
    <property type="evidence" value="ECO:0007669"/>
    <property type="project" value="UniProtKB-KW"/>
</dbReference>
<evidence type="ECO:0000256" key="2">
    <source>
        <dbReference type="ARBA" id="ARBA00022679"/>
    </source>
</evidence>
<dbReference type="GO" id="GO:0016787">
    <property type="term" value="F:hydrolase activity"/>
    <property type="evidence" value="ECO:0007669"/>
    <property type="project" value="UniProtKB-KW"/>
</dbReference>
<dbReference type="CDD" id="cd09274">
    <property type="entry name" value="RNase_HI_RT_Ty3"/>
    <property type="match status" value="1"/>
</dbReference>
<dbReference type="Gene3D" id="3.10.20.370">
    <property type="match status" value="1"/>
</dbReference>
<dbReference type="InterPro" id="IPR043502">
    <property type="entry name" value="DNA/RNA_pol_sf"/>
</dbReference>
<keyword evidence="5" id="KW-0255">Endonuclease</keyword>
<dbReference type="Gene3D" id="3.10.10.10">
    <property type="entry name" value="HIV Type 1 Reverse Transcriptase, subunit A, domain 1"/>
    <property type="match status" value="1"/>
</dbReference>
<dbReference type="OrthoDB" id="116078at2759"/>
<keyword evidence="4" id="KW-0540">Nuclease</keyword>
<dbReference type="Pfam" id="PF00077">
    <property type="entry name" value="RVP"/>
    <property type="match status" value="1"/>
</dbReference>
<feature type="compositionally biased region" description="Polar residues" evidence="8">
    <location>
        <begin position="288"/>
        <end position="304"/>
    </location>
</feature>
<feature type="domain" description="Retropepsins" evidence="9">
    <location>
        <begin position="2"/>
        <end position="94"/>
    </location>
</feature>
<dbReference type="Proteomes" id="UP000596742">
    <property type="component" value="Unassembled WGS sequence"/>
</dbReference>
<dbReference type="PANTHER" id="PTHR37984:SF5">
    <property type="entry name" value="PROTEIN NYNRIN-LIKE"/>
    <property type="match status" value="1"/>
</dbReference>
<evidence type="ECO:0000259" key="9">
    <source>
        <dbReference type="Pfam" id="PF00077"/>
    </source>
</evidence>
<organism evidence="11 12">
    <name type="scientific">Mytilus galloprovincialis</name>
    <name type="common">Mediterranean mussel</name>
    <dbReference type="NCBI Taxonomy" id="29158"/>
    <lineage>
        <taxon>Eukaryota</taxon>
        <taxon>Metazoa</taxon>
        <taxon>Spiralia</taxon>
        <taxon>Lophotrochozoa</taxon>
        <taxon>Mollusca</taxon>
        <taxon>Bivalvia</taxon>
        <taxon>Autobranchia</taxon>
        <taxon>Pteriomorphia</taxon>
        <taxon>Mytilida</taxon>
        <taxon>Mytiloidea</taxon>
        <taxon>Mytilidae</taxon>
        <taxon>Mytilinae</taxon>
        <taxon>Mytilus</taxon>
    </lineage>
</organism>
<dbReference type="GO" id="GO:0004519">
    <property type="term" value="F:endonuclease activity"/>
    <property type="evidence" value="ECO:0007669"/>
    <property type="project" value="UniProtKB-KW"/>
</dbReference>
<dbReference type="EMBL" id="UYJE01002047">
    <property type="protein sequence ID" value="VDI07416.1"/>
    <property type="molecule type" value="Genomic_DNA"/>
</dbReference>
<sequence>MKILGRTFKAVIDSAAQISVLSTSILPLLQSTIKLKEHLVLRGAGKNSKIDARYTEEIPIEIGKLKSKWRFVTANINDNIILGIDFLEKFGAVIDMANYTVHINNEAIPAVCFVGNEGEEINLYRISIKKKTVVPPHSLKIVDMEIDHPQADDIIIQPKSNLKGLLSPNALIAKDESVKAVFRNDTDTFITLKGGHKFGIGMEIYNVVTDQGDLAEDPEVHSDRVSVNVDNANSCKTSENISDRFSVSSPTGNFETLEKVRVGDRVSAGPSQGDRFSVSPPQGDRFSVSPSQGDRFSVNPSQGDRFSVSPPQGDRFSVKPLKGDRFSVKPSTEIRTILKDGNSVNKLNKLKELNSKIPEHLKDLYTRTVKDFDIDRSIKIAEVLIEFQNIFSKGDMDLGLFNGDIKHRIHTGEAAAIKQQMRRTPLKFENEEEKHLSQMLDKGVIKPSISDWCSCPVLVRKKDGSLRYCIDFRPLNKVTTKDVFPLPKIESCMDTLRGSAYMSTLDMAAGGKSEFVWTEEQENAFEQLKIALVNSSVLAYPDPEATFILDTDASDKTIGAELSQLQDGKERTISFSSKVLTPAQKKYCTTRKELLAIVTFTRQYRHYLLGNQFVVRTDHNSLTWLLNFKNIEGQLARWIEELSQYNMLVQHRPGKKHVNADALSRIPDTLNECNSYLPSIPLNNLPCGGCKYCTRARNQWSTFEEEVDFVKPLTVRAVSIKDVTSTKGKILQPYTENELRDAQKNDIDLSTVIAWLSTDFSPSKQDLQMSSPFGKAFVASQNLNLNLEMVYSTIFGMMQ</sequence>
<evidence type="ECO:0000256" key="7">
    <source>
        <dbReference type="ARBA" id="ARBA00022918"/>
    </source>
</evidence>
<protein>
    <recommendedName>
        <fullName evidence="1">RNA-directed DNA polymerase</fullName>
        <ecNumber evidence="1">2.7.7.49</ecNumber>
    </recommendedName>
</protein>
<proteinExistence type="predicted"/>
<evidence type="ECO:0000256" key="8">
    <source>
        <dbReference type="SAM" id="MobiDB-lite"/>
    </source>
</evidence>
<evidence type="ECO:0000313" key="11">
    <source>
        <dbReference type="EMBL" id="VDI07416.1"/>
    </source>
</evidence>
<dbReference type="InterPro" id="IPR043128">
    <property type="entry name" value="Rev_trsase/Diguanyl_cyclase"/>
</dbReference>
<dbReference type="SUPFAM" id="SSF56672">
    <property type="entry name" value="DNA/RNA polymerases"/>
    <property type="match status" value="1"/>
</dbReference>
<keyword evidence="3" id="KW-0548">Nucleotidyltransferase</keyword>
<evidence type="ECO:0000256" key="3">
    <source>
        <dbReference type="ARBA" id="ARBA00022695"/>
    </source>
</evidence>
<dbReference type="InterPro" id="IPR021109">
    <property type="entry name" value="Peptidase_aspartic_dom_sf"/>
</dbReference>
<evidence type="ECO:0000256" key="6">
    <source>
        <dbReference type="ARBA" id="ARBA00022801"/>
    </source>
</evidence>
<keyword evidence="7" id="KW-0695">RNA-directed DNA polymerase</keyword>
<name>A0A8B6CQB7_MYTGA</name>